<keyword evidence="9" id="KW-1185">Reference proteome</keyword>
<dbReference type="InterPro" id="IPR036922">
    <property type="entry name" value="Rieske_2Fe-2S_sf"/>
</dbReference>
<keyword evidence="1" id="KW-0001">2Fe-2S</keyword>
<evidence type="ECO:0000256" key="5">
    <source>
        <dbReference type="ARBA" id="ARBA00023014"/>
    </source>
</evidence>
<evidence type="ECO:0000259" key="7">
    <source>
        <dbReference type="PROSITE" id="PS51296"/>
    </source>
</evidence>
<proteinExistence type="predicted"/>
<dbReference type="Proteomes" id="UP000695264">
    <property type="component" value="Unassembled WGS sequence"/>
</dbReference>
<sequence length="376" mass="41150">MTADTPGTTNTTKPADTFVRDQWYVAAYGSEVGRELLARTVCGEPLVFYRTEDGRPVALADRCVHRRYPLSESALDGDRVVCGYHGFTYDTTGTCVAVPGQKRVPRTARVAAYPVVEQDSFVWVWIGDPARSAGTAPPRAPWLADTENYTTVCGMEPLDARYELLVDNLLDLSHETYLHGGYIGTPEVAATPITTEADDENAIVRVSRHMDDAECPPFYARSTGIEGRITRWQDIEYLAPCLYLLHSRIAPTGVLPEADGSDPNGFHTEITYAITPSTATTTYDFWAVSRDFARDDEEVSRFLHDFNREVVMQDVVALNKLEKVIAAEPDTVQELSINIDTGGLAARRVLKRLREAGRAAGAPGGAETGTAAGAAR</sequence>
<dbReference type="GO" id="GO:0051213">
    <property type="term" value="F:dioxygenase activity"/>
    <property type="evidence" value="ECO:0007669"/>
    <property type="project" value="UniProtKB-KW"/>
</dbReference>
<comment type="caution">
    <text evidence="8">The sequence shown here is derived from an EMBL/GenBank/DDBJ whole genome shotgun (WGS) entry which is preliminary data.</text>
</comment>
<dbReference type="Pfam" id="PF19112">
    <property type="entry name" value="VanA_C"/>
    <property type="match status" value="1"/>
</dbReference>
<dbReference type="InterPro" id="IPR017941">
    <property type="entry name" value="Rieske_2Fe-2S"/>
</dbReference>
<dbReference type="SUPFAM" id="SSF50022">
    <property type="entry name" value="ISP domain"/>
    <property type="match status" value="1"/>
</dbReference>
<keyword evidence="4" id="KW-0408">Iron</keyword>
<dbReference type="Gene3D" id="3.90.380.10">
    <property type="entry name" value="Naphthalene 1,2-dioxygenase Alpha Subunit, Chain A, domain 1"/>
    <property type="match status" value="1"/>
</dbReference>
<accession>A0ABX1BYD2</accession>
<dbReference type="EMBL" id="JAATEN010000016">
    <property type="protein sequence ID" value="NJQ02686.1"/>
    <property type="molecule type" value="Genomic_DNA"/>
</dbReference>
<dbReference type="SUPFAM" id="SSF55961">
    <property type="entry name" value="Bet v1-like"/>
    <property type="match status" value="1"/>
</dbReference>
<protein>
    <submittedName>
        <fullName evidence="8">Aromatic ring-hydroxylating dioxygenase subunit alpha</fullName>
    </submittedName>
</protein>
<reference evidence="8 9" key="1">
    <citation type="submission" date="2020-03" db="EMBL/GenBank/DDBJ databases">
        <title>WGS of actinomycetes isolated from Thailand.</title>
        <authorList>
            <person name="Thawai C."/>
        </authorList>
    </citation>
    <scope>NUCLEOTIDE SEQUENCE [LARGE SCALE GENOMIC DNA]</scope>
    <source>
        <strain evidence="8 9">PLAI 1-29</strain>
    </source>
</reference>
<evidence type="ECO:0000313" key="9">
    <source>
        <dbReference type="Proteomes" id="UP000695264"/>
    </source>
</evidence>
<dbReference type="RefSeq" id="WP_168103307.1">
    <property type="nucleotide sequence ID" value="NZ_JAATEN010000016.1"/>
</dbReference>
<organism evidence="8 9">
    <name type="scientific">Streptomyces zingiberis</name>
    <dbReference type="NCBI Taxonomy" id="2053010"/>
    <lineage>
        <taxon>Bacteria</taxon>
        <taxon>Bacillati</taxon>
        <taxon>Actinomycetota</taxon>
        <taxon>Actinomycetes</taxon>
        <taxon>Kitasatosporales</taxon>
        <taxon>Streptomycetaceae</taxon>
        <taxon>Streptomyces</taxon>
    </lineage>
</organism>
<feature type="domain" description="Rieske" evidence="7">
    <location>
        <begin position="23"/>
        <end position="124"/>
    </location>
</feature>
<gene>
    <name evidence="8" type="ORF">HCK00_19610</name>
</gene>
<evidence type="ECO:0000256" key="3">
    <source>
        <dbReference type="ARBA" id="ARBA00023002"/>
    </source>
</evidence>
<evidence type="ECO:0000256" key="2">
    <source>
        <dbReference type="ARBA" id="ARBA00022723"/>
    </source>
</evidence>
<dbReference type="InterPro" id="IPR044043">
    <property type="entry name" value="VanA_C_cat"/>
</dbReference>
<evidence type="ECO:0000256" key="4">
    <source>
        <dbReference type="ARBA" id="ARBA00023004"/>
    </source>
</evidence>
<keyword evidence="2" id="KW-0479">Metal-binding</keyword>
<keyword evidence="5" id="KW-0411">Iron-sulfur</keyword>
<dbReference type="PANTHER" id="PTHR21266">
    <property type="entry name" value="IRON-SULFUR DOMAIN CONTAINING PROTEIN"/>
    <property type="match status" value="1"/>
</dbReference>
<keyword evidence="3" id="KW-0560">Oxidoreductase</keyword>
<dbReference type="PANTHER" id="PTHR21266:SF60">
    <property type="entry name" value="3-KETOSTEROID-9-ALPHA-MONOOXYGENASE, OXYGENASE COMPONENT"/>
    <property type="match status" value="1"/>
</dbReference>
<evidence type="ECO:0000313" key="8">
    <source>
        <dbReference type="EMBL" id="NJQ02686.1"/>
    </source>
</evidence>
<dbReference type="PROSITE" id="PS51296">
    <property type="entry name" value="RIESKE"/>
    <property type="match status" value="1"/>
</dbReference>
<evidence type="ECO:0000256" key="6">
    <source>
        <dbReference type="SAM" id="MobiDB-lite"/>
    </source>
</evidence>
<feature type="region of interest" description="Disordered" evidence="6">
    <location>
        <begin position="357"/>
        <end position="376"/>
    </location>
</feature>
<dbReference type="Gene3D" id="2.102.10.10">
    <property type="entry name" value="Rieske [2Fe-2S] iron-sulphur domain"/>
    <property type="match status" value="1"/>
</dbReference>
<evidence type="ECO:0000256" key="1">
    <source>
        <dbReference type="ARBA" id="ARBA00022714"/>
    </source>
</evidence>
<dbReference type="InterPro" id="IPR050584">
    <property type="entry name" value="Cholesterol_7-desaturase"/>
</dbReference>
<name>A0ABX1BYD2_9ACTN</name>
<keyword evidence="8" id="KW-0223">Dioxygenase</keyword>
<dbReference type="Pfam" id="PF00355">
    <property type="entry name" value="Rieske"/>
    <property type="match status" value="1"/>
</dbReference>